<keyword evidence="2 5" id="KW-0812">Transmembrane</keyword>
<feature type="transmembrane region" description="Helical" evidence="5">
    <location>
        <begin position="168"/>
        <end position="187"/>
    </location>
</feature>
<reference evidence="8" key="2">
    <citation type="submission" date="2012-11" db="EMBL/GenBank/DDBJ databases">
        <authorList>
            <person name="Kuo A."/>
            <person name="Curtis B.A."/>
            <person name="Tanifuji G."/>
            <person name="Burki F."/>
            <person name="Gruber A."/>
            <person name="Irimia M."/>
            <person name="Maruyama S."/>
            <person name="Arias M.C."/>
            <person name="Ball S.G."/>
            <person name="Gile G.H."/>
            <person name="Hirakawa Y."/>
            <person name="Hopkins J.F."/>
            <person name="Rensing S.A."/>
            <person name="Schmutz J."/>
            <person name="Symeonidi A."/>
            <person name="Elias M."/>
            <person name="Eveleigh R.J."/>
            <person name="Herman E.K."/>
            <person name="Klute M.J."/>
            <person name="Nakayama T."/>
            <person name="Obornik M."/>
            <person name="Reyes-Prieto A."/>
            <person name="Armbrust E.V."/>
            <person name="Aves S.J."/>
            <person name="Beiko R.G."/>
            <person name="Coutinho P."/>
            <person name="Dacks J.B."/>
            <person name="Durnford D.G."/>
            <person name="Fast N.M."/>
            <person name="Green B.R."/>
            <person name="Grisdale C."/>
            <person name="Hempe F."/>
            <person name="Henrissat B."/>
            <person name="Hoppner M.P."/>
            <person name="Ishida K.-I."/>
            <person name="Kim E."/>
            <person name="Koreny L."/>
            <person name="Kroth P.G."/>
            <person name="Liu Y."/>
            <person name="Malik S.-B."/>
            <person name="Maier U.G."/>
            <person name="McRose D."/>
            <person name="Mock T."/>
            <person name="Neilson J.A."/>
            <person name="Onodera N.T."/>
            <person name="Poole A.M."/>
            <person name="Pritham E.J."/>
            <person name="Richards T.A."/>
            <person name="Rocap G."/>
            <person name="Roy S.W."/>
            <person name="Sarai C."/>
            <person name="Schaack S."/>
            <person name="Shirato S."/>
            <person name="Slamovits C.H."/>
            <person name="Spencer D.F."/>
            <person name="Suzuki S."/>
            <person name="Worden A.Z."/>
            <person name="Zauner S."/>
            <person name="Barry K."/>
            <person name="Bell C."/>
            <person name="Bharti A.K."/>
            <person name="Crow J.A."/>
            <person name="Grimwood J."/>
            <person name="Kramer R."/>
            <person name="Lindquist E."/>
            <person name="Lucas S."/>
            <person name="Salamov A."/>
            <person name="McFadden G.I."/>
            <person name="Lane C.E."/>
            <person name="Keeling P.J."/>
            <person name="Gray M.W."/>
            <person name="Grigoriev I.V."/>
            <person name="Archibald J.M."/>
        </authorList>
    </citation>
    <scope>NUCLEOTIDE SEQUENCE</scope>
    <source>
        <strain evidence="8">CCMP2712</strain>
    </source>
</reference>
<evidence type="ECO:0000256" key="1">
    <source>
        <dbReference type="ARBA" id="ARBA00004141"/>
    </source>
</evidence>
<comment type="similarity">
    <text evidence="5">Belongs to the BI1 family.</text>
</comment>
<evidence type="ECO:0000256" key="5">
    <source>
        <dbReference type="RuleBase" id="RU004379"/>
    </source>
</evidence>
<evidence type="ECO:0000256" key="2">
    <source>
        <dbReference type="ARBA" id="ARBA00022692"/>
    </source>
</evidence>
<protein>
    <submittedName>
        <fullName evidence="6 7">Uncharacterized protein</fullName>
    </submittedName>
</protein>
<reference evidence="7" key="3">
    <citation type="submission" date="2016-03" db="UniProtKB">
        <authorList>
            <consortium name="EnsemblProtists"/>
        </authorList>
    </citation>
    <scope>IDENTIFICATION</scope>
</reference>
<dbReference type="PaxDb" id="55529-EKX40637"/>
<dbReference type="KEGG" id="gtt:GUITHDRAFT_142518"/>
<reference evidence="6 8" key="1">
    <citation type="journal article" date="2012" name="Nature">
        <title>Algal genomes reveal evolutionary mosaicism and the fate of nucleomorphs.</title>
        <authorList>
            <consortium name="DOE Joint Genome Institute"/>
            <person name="Curtis B.A."/>
            <person name="Tanifuji G."/>
            <person name="Burki F."/>
            <person name="Gruber A."/>
            <person name="Irimia M."/>
            <person name="Maruyama S."/>
            <person name="Arias M.C."/>
            <person name="Ball S.G."/>
            <person name="Gile G.H."/>
            <person name="Hirakawa Y."/>
            <person name="Hopkins J.F."/>
            <person name="Kuo A."/>
            <person name="Rensing S.A."/>
            <person name="Schmutz J."/>
            <person name="Symeonidi A."/>
            <person name="Elias M."/>
            <person name="Eveleigh R.J."/>
            <person name="Herman E.K."/>
            <person name="Klute M.J."/>
            <person name="Nakayama T."/>
            <person name="Obornik M."/>
            <person name="Reyes-Prieto A."/>
            <person name="Armbrust E.V."/>
            <person name="Aves S.J."/>
            <person name="Beiko R.G."/>
            <person name="Coutinho P."/>
            <person name="Dacks J.B."/>
            <person name="Durnford D.G."/>
            <person name="Fast N.M."/>
            <person name="Green B.R."/>
            <person name="Grisdale C.J."/>
            <person name="Hempel F."/>
            <person name="Henrissat B."/>
            <person name="Hoppner M.P."/>
            <person name="Ishida K."/>
            <person name="Kim E."/>
            <person name="Koreny L."/>
            <person name="Kroth P.G."/>
            <person name="Liu Y."/>
            <person name="Malik S.B."/>
            <person name="Maier U.G."/>
            <person name="McRose D."/>
            <person name="Mock T."/>
            <person name="Neilson J.A."/>
            <person name="Onodera N.T."/>
            <person name="Poole A.M."/>
            <person name="Pritham E.J."/>
            <person name="Richards T.A."/>
            <person name="Rocap G."/>
            <person name="Roy S.W."/>
            <person name="Sarai C."/>
            <person name="Schaack S."/>
            <person name="Shirato S."/>
            <person name="Slamovits C.H."/>
            <person name="Spencer D.F."/>
            <person name="Suzuki S."/>
            <person name="Worden A.Z."/>
            <person name="Zauner S."/>
            <person name="Barry K."/>
            <person name="Bell C."/>
            <person name="Bharti A.K."/>
            <person name="Crow J.A."/>
            <person name="Grimwood J."/>
            <person name="Kramer R."/>
            <person name="Lindquist E."/>
            <person name="Lucas S."/>
            <person name="Salamov A."/>
            <person name="McFadden G.I."/>
            <person name="Lane C.E."/>
            <person name="Keeling P.J."/>
            <person name="Gray M.W."/>
            <person name="Grigoriev I.V."/>
            <person name="Archibald J.M."/>
        </authorList>
    </citation>
    <scope>NUCLEOTIDE SEQUENCE</scope>
    <source>
        <strain evidence="6 8">CCMP2712</strain>
    </source>
</reference>
<proteinExistence type="inferred from homology"/>
<dbReference type="eggNOG" id="KOG2322">
    <property type="taxonomic scope" value="Eukaryota"/>
</dbReference>
<feature type="transmembrane region" description="Helical" evidence="5">
    <location>
        <begin position="113"/>
        <end position="137"/>
    </location>
</feature>
<evidence type="ECO:0000313" key="8">
    <source>
        <dbReference type="Proteomes" id="UP000011087"/>
    </source>
</evidence>
<dbReference type="InterPro" id="IPR006214">
    <property type="entry name" value="Bax_inhibitor_1-related"/>
</dbReference>
<feature type="transmembrane region" description="Helical" evidence="5">
    <location>
        <begin position="67"/>
        <end position="92"/>
    </location>
</feature>
<dbReference type="EMBL" id="JH993029">
    <property type="protein sequence ID" value="EKX40637.1"/>
    <property type="molecule type" value="Genomic_DNA"/>
</dbReference>
<dbReference type="GO" id="GO:0016020">
    <property type="term" value="C:membrane"/>
    <property type="evidence" value="ECO:0007669"/>
    <property type="project" value="UniProtKB-SubCell"/>
</dbReference>
<feature type="transmembrane region" description="Helical" evidence="5">
    <location>
        <begin position="202"/>
        <end position="221"/>
    </location>
</feature>
<evidence type="ECO:0000313" key="6">
    <source>
        <dbReference type="EMBL" id="EKX40637.1"/>
    </source>
</evidence>
<evidence type="ECO:0000256" key="4">
    <source>
        <dbReference type="ARBA" id="ARBA00023136"/>
    </source>
</evidence>
<keyword evidence="4 5" id="KW-0472">Membrane</keyword>
<organism evidence="6">
    <name type="scientific">Guillardia theta (strain CCMP2712)</name>
    <name type="common">Cryptophyte</name>
    <dbReference type="NCBI Taxonomy" id="905079"/>
    <lineage>
        <taxon>Eukaryota</taxon>
        <taxon>Cryptophyceae</taxon>
        <taxon>Pyrenomonadales</taxon>
        <taxon>Geminigeraceae</taxon>
        <taxon>Guillardia</taxon>
    </lineage>
</organism>
<dbReference type="Pfam" id="PF01027">
    <property type="entry name" value="Bax1-I"/>
    <property type="match status" value="1"/>
</dbReference>
<accession>L1IWZ5</accession>
<name>L1IWZ5_GUITC</name>
<evidence type="ECO:0000313" key="7">
    <source>
        <dbReference type="EnsemblProtists" id="EKX40637"/>
    </source>
</evidence>
<dbReference type="HOGENOM" id="CLU_058671_0_2_1"/>
<gene>
    <name evidence="6" type="ORF">GUITHDRAFT_142518</name>
</gene>
<dbReference type="AlphaFoldDB" id="L1IWZ5"/>
<dbReference type="PANTHER" id="PTHR23291:SF50">
    <property type="entry name" value="PROTEIN LIFEGUARD 4"/>
    <property type="match status" value="1"/>
</dbReference>
<dbReference type="OMA" id="FHVADWD"/>
<dbReference type="RefSeq" id="XP_005827617.1">
    <property type="nucleotide sequence ID" value="XM_005827560.1"/>
</dbReference>
<keyword evidence="8" id="KW-1185">Reference proteome</keyword>
<dbReference type="Proteomes" id="UP000011087">
    <property type="component" value="Unassembled WGS sequence"/>
</dbReference>
<dbReference type="PANTHER" id="PTHR23291">
    <property type="entry name" value="BAX INHIBITOR-RELATED"/>
    <property type="match status" value="1"/>
</dbReference>
<feature type="transmembrane region" description="Helical" evidence="5">
    <location>
        <begin position="40"/>
        <end position="61"/>
    </location>
</feature>
<dbReference type="EnsemblProtists" id="EKX40637">
    <property type="protein sequence ID" value="EKX40637"/>
    <property type="gene ID" value="GUITHDRAFT_142518"/>
</dbReference>
<sequence>MASSVYGSIPKNEPGPYEAVQKRGAPEWEAEAKRGFIIKVYSILSLQLAFTAACCAGAMFVTPVNSLMIGIGFWPLLVAMIGSFICLIALIYNKVIESWMVATICALYQAGGVGNIVLLAWATTFGIFAALTAFVFLTRWDFSGMWLFLFVGTIVMMVWGLCNMLFGFHASFVYGAFGALLMSGWIIYDTWQIMARLGPDDYILAVIDLYLDIINLFLFILDMFGRN</sequence>
<feature type="transmembrane region" description="Helical" evidence="5">
    <location>
        <begin position="143"/>
        <end position="161"/>
    </location>
</feature>
<comment type="subcellular location">
    <subcellularLocation>
        <location evidence="1">Membrane</location>
        <topology evidence="1">Multi-pass membrane protein</topology>
    </subcellularLocation>
</comment>
<evidence type="ECO:0000256" key="3">
    <source>
        <dbReference type="ARBA" id="ARBA00022989"/>
    </source>
</evidence>
<dbReference type="GeneID" id="17297402"/>
<dbReference type="OrthoDB" id="7933078at2759"/>
<keyword evidence="3 5" id="KW-1133">Transmembrane helix</keyword>